<dbReference type="GO" id="GO:0005615">
    <property type="term" value="C:extracellular space"/>
    <property type="evidence" value="ECO:0007669"/>
    <property type="project" value="TreeGrafter"/>
</dbReference>
<dbReference type="CDD" id="cd04077">
    <property type="entry name" value="Peptidases_S8_PCSK9_ProteinaseK_like"/>
    <property type="match status" value="1"/>
</dbReference>
<comment type="caution">
    <text evidence="10">The sequence shown here is derived from an EMBL/GenBank/DDBJ whole genome shotgun (WGS) entry which is preliminary data.</text>
</comment>
<sequence>MKTFTVLASALALFSMLALAAPGIPRLTRKGGSVAKINSNSYIVKLKDGATKASQLEWLATHYGNSSKVTHAEWDSNVLHGFAGLFHADALDALRSSSDVDFVSEDNIVRINAIVTQTNATWGLQRITQSGKLAAQDDQALTYNYTYDDSSAGAGVDIYVIDTGIYINHTEFEGRARWGATFGGYPVKLTYVPQDEDGSGHGTHVSGTAAGMTYGVAKKANLIAVRAFSDLGFANASDIISGINWVSQQVTASGRPSIASMSFESDPCNALDTAVASLTSNGIHSIASGIDSGTHYECLTIEPQVAAGNEGSDAGNVSPARVPSVVTVGATDITDTLAWFSNYGSVVDLFAPGDDIVSAYIGDPTASEIMSGTSMSTPHISGLVATIISRDGNDTPAAISAMLQQLATKGVLSGLPSGTVNDLARTEV</sequence>
<dbReference type="InterPro" id="IPR022398">
    <property type="entry name" value="Peptidase_S8_His-AS"/>
</dbReference>
<dbReference type="PROSITE" id="PS00138">
    <property type="entry name" value="SUBTILASE_SER"/>
    <property type="match status" value="1"/>
</dbReference>
<feature type="domain" description="Peptidase S8/S53" evidence="8">
    <location>
        <begin position="153"/>
        <end position="410"/>
    </location>
</feature>
<evidence type="ECO:0000313" key="10">
    <source>
        <dbReference type="EMBL" id="KAJ8457308.1"/>
    </source>
</evidence>
<dbReference type="AlphaFoldDB" id="A0AAD7THC3"/>
<proteinExistence type="inferred from homology"/>
<dbReference type="InterPro" id="IPR000209">
    <property type="entry name" value="Peptidase_S8/S53_dom"/>
</dbReference>
<dbReference type="InterPro" id="IPR010259">
    <property type="entry name" value="S8pro/Inhibitor_I9"/>
</dbReference>
<dbReference type="Pfam" id="PF05922">
    <property type="entry name" value="Inhibitor_I9"/>
    <property type="match status" value="1"/>
</dbReference>
<evidence type="ECO:0000313" key="11">
    <source>
        <dbReference type="Proteomes" id="UP001215151"/>
    </source>
</evidence>
<dbReference type="InterPro" id="IPR050131">
    <property type="entry name" value="Peptidase_S8_subtilisin-like"/>
</dbReference>
<dbReference type="SUPFAM" id="SSF52743">
    <property type="entry name" value="Subtilisin-like"/>
    <property type="match status" value="1"/>
</dbReference>
<dbReference type="PROSITE" id="PS00136">
    <property type="entry name" value="SUBTILASE_ASP"/>
    <property type="match status" value="1"/>
</dbReference>
<feature type="active site" description="Charge relay system" evidence="5">
    <location>
        <position position="201"/>
    </location>
</feature>
<dbReference type="InterPro" id="IPR036852">
    <property type="entry name" value="Peptidase_S8/S53_dom_sf"/>
</dbReference>
<organism evidence="10 11">
    <name type="scientific">Trametes cubensis</name>
    <dbReference type="NCBI Taxonomy" id="1111947"/>
    <lineage>
        <taxon>Eukaryota</taxon>
        <taxon>Fungi</taxon>
        <taxon>Dikarya</taxon>
        <taxon>Basidiomycota</taxon>
        <taxon>Agaricomycotina</taxon>
        <taxon>Agaricomycetes</taxon>
        <taxon>Polyporales</taxon>
        <taxon>Polyporaceae</taxon>
        <taxon>Trametes</taxon>
    </lineage>
</organism>
<reference evidence="10" key="1">
    <citation type="submission" date="2022-11" db="EMBL/GenBank/DDBJ databases">
        <title>Genome Sequence of Cubamyces cubensis.</title>
        <authorList>
            <person name="Buettner E."/>
        </authorList>
    </citation>
    <scope>NUCLEOTIDE SEQUENCE</scope>
    <source>
        <strain evidence="10">MPL-01</strain>
    </source>
</reference>
<dbReference type="PANTHER" id="PTHR43806">
    <property type="entry name" value="PEPTIDASE S8"/>
    <property type="match status" value="1"/>
</dbReference>
<name>A0AAD7THC3_9APHY</name>
<feature type="active site" description="Charge relay system" evidence="5">
    <location>
        <position position="162"/>
    </location>
</feature>
<protein>
    <submittedName>
        <fullName evidence="10">Uncharacterized protein</fullName>
    </submittedName>
</protein>
<keyword evidence="11" id="KW-1185">Reference proteome</keyword>
<dbReference type="GO" id="GO:0004252">
    <property type="term" value="F:serine-type endopeptidase activity"/>
    <property type="evidence" value="ECO:0007669"/>
    <property type="project" value="UniProtKB-UniRule"/>
</dbReference>
<accession>A0AAD7THC3</accession>
<dbReference type="PRINTS" id="PR00723">
    <property type="entry name" value="SUBTILISIN"/>
</dbReference>
<keyword evidence="7" id="KW-0732">Signal</keyword>
<keyword evidence="4 5" id="KW-0720">Serine protease</keyword>
<dbReference type="InterPro" id="IPR023827">
    <property type="entry name" value="Peptidase_S8_Asp-AS"/>
</dbReference>
<dbReference type="Gene3D" id="3.30.70.80">
    <property type="entry name" value="Peptidase S8 propeptide/proteinase inhibitor I9"/>
    <property type="match status" value="1"/>
</dbReference>
<evidence type="ECO:0000256" key="4">
    <source>
        <dbReference type="ARBA" id="ARBA00022825"/>
    </source>
</evidence>
<dbReference type="GO" id="GO:0006508">
    <property type="term" value="P:proteolysis"/>
    <property type="evidence" value="ECO:0007669"/>
    <property type="project" value="UniProtKB-KW"/>
</dbReference>
<dbReference type="InterPro" id="IPR034193">
    <property type="entry name" value="PCSK9_ProteinaseK-like"/>
</dbReference>
<dbReference type="PANTHER" id="PTHR43806:SF58">
    <property type="entry name" value="ALKALINE PROTEASE 1-RELATED"/>
    <property type="match status" value="1"/>
</dbReference>
<dbReference type="Proteomes" id="UP001215151">
    <property type="component" value="Unassembled WGS sequence"/>
</dbReference>
<evidence type="ECO:0000256" key="6">
    <source>
        <dbReference type="RuleBase" id="RU003355"/>
    </source>
</evidence>
<evidence type="ECO:0000256" key="1">
    <source>
        <dbReference type="ARBA" id="ARBA00011073"/>
    </source>
</evidence>
<evidence type="ECO:0000259" key="9">
    <source>
        <dbReference type="Pfam" id="PF05922"/>
    </source>
</evidence>
<dbReference type="Gene3D" id="3.40.50.200">
    <property type="entry name" value="Peptidase S8/S53 domain"/>
    <property type="match status" value="1"/>
</dbReference>
<dbReference type="EMBL" id="JAPEVG010000576">
    <property type="protein sequence ID" value="KAJ8457308.1"/>
    <property type="molecule type" value="Genomic_DNA"/>
</dbReference>
<comment type="similarity">
    <text evidence="1 5 6">Belongs to the peptidase S8 family.</text>
</comment>
<evidence type="ECO:0000256" key="7">
    <source>
        <dbReference type="SAM" id="SignalP"/>
    </source>
</evidence>
<dbReference type="PROSITE" id="PS51892">
    <property type="entry name" value="SUBTILASE"/>
    <property type="match status" value="1"/>
</dbReference>
<dbReference type="Pfam" id="PF00082">
    <property type="entry name" value="Peptidase_S8"/>
    <property type="match status" value="1"/>
</dbReference>
<dbReference type="InterPro" id="IPR015500">
    <property type="entry name" value="Peptidase_S8_subtilisin-rel"/>
</dbReference>
<feature type="signal peptide" evidence="7">
    <location>
        <begin position="1"/>
        <end position="20"/>
    </location>
</feature>
<gene>
    <name evidence="10" type="ORF">ONZ51_g11617</name>
</gene>
<evidence type="ECO:0000256" key="3">
    <source>
        <dbReference type="ARBA" id="ARBA00022801"/>
    </source>
</evidence>
<keyword evidence="3 5" id="KW-0378">Hydrolase</keyword>
<dbReference type="PROSITE" id="PS00137">
    <property type="entry name" value="SUBTILASE_HIS"/>
    <property type="match status" value="1"/>
</dbReference>
<dbReference type="InterPro" id="IPR023828">
    <property type="entry name" value="Peptidase_S8_Ser-AS"/>
</dbReference>
<evidence type="ECO:0000259" key="8">
    <source>
        <dbReference type="Pfam" id="PF00082"/>
    </source>
</evidence>
<dbReference type="FunFam" id="3.40.50.200:FF:000014">
    <property type="entry name" value="Proteinase K"/>
    <property type="match status" value="1"/>
</dbReference>
<feature type="chain" id="PRO_5042031999" evidence="7">
    <location>
        <begin position="21"/>
        <end position="428"/>
    </location>
</feature>
<keyword evidence="2 5" id="KW-0645">Protease</keyword>
<feature type="active site" description="Charge relay system" evidence="5">
    <location>
        <position position="374"/>
    </location>
</feature>
<evidence type="ECO:0000256" key="5">
    <source>
        <dbReference type="PROSITE-ProRule" id="PRU01240"/>
    </source>
</evidence>
<feature type="domain" description="Inhibitor I9" evidence="9">
    <location>
        <begin position="41"/>
        <end position="111"/>
    </location>
</feature>
<evidence type="ECO:0000256" key="2">
    <source>
        <dbReference type="ARBA" id="ARBA00022670"/>
    </source>
</evidence>
<dbReference type="InterPro" id="IPR037045">
    <property type="entry name" value="S8pro/Inhibitor_I9_sf"/>
</dbReference>